<name>A0A502HR45_9PSED</name>
<dbReference type="GO" id="GO:0003677">
    <property type="term" value="F:DNA binding"/>
    <property type="evidence" value="ECO:0007669"/>
    <property type="project" value="InterPro"/>
</dbReference>
<accession>A0A502HR45</accession>
<dbReference type="Proteomes" id="UP000320914">
    <property type="component" value="Unassembled WGS sequence"/>
</dbReference>
<comment type="caution">
    <text evidence="2">The sequence shown here is derived from an EMBL/GenBank/DDBJ whole genome shotgun (WGS) entry which is preliminary data.</text>
</comment>
<dbReference type="RefSeq" id="WP_140683025.1">
    <property type="nucleotide sequence ID" value="NZ_RCZA01000014.1"/>
</dbReference>
<reference evidence="2 3" key="1">
    <citation type="journal article" date="2019" name="Environ. Microbiol.">
        <title>Species interactions and distinct microbial communities in high Arctic permafrost affected cryosols are associated with the CH4 and CO2 gas fluxes.</title>
        <authorList>
            <person name="Altshuler I."/>
            <person name="Hamel J."/>
            <person name="Turney S."/>
            <person name="Magnuson E."/>
            <person name="Levesque R."/>
            <person name="Greer C."/>
            <person name="Whyte L.G."/>
        </authorList>
    </citation>
    <scope>NUCLEOTIDE SEQUENCE [LARGE SCALE GENOMIC DNA]</scope>
    <source>
        <strain evidence="2 3">OWC5</strain>
    </source>
</reference>
<dbReference type="CDD" id="cd00093">
    <property type="entry name" value="HTH_XRE"/>
    <property type="match status" value="1"/>
</dbReference>
<evidence type="ECO:0000313" key="2">
    <source>
        <dbReference type="EMBL" id="TPG77227.1"/>
    </source>
</evidence>
<dbReference type="EMBL" id="RCZA01000014">
    <property type="protein sequence ID" value="TPG77227.1"/>
    <property type="molecule type" value="Genomic_DNA"/>
</dbReference>
<dbReference type="InterPro" id="IPR010982">
    <property type="entry name" value="Lambda_DNA-bd_dom_sf"/>
</dbReference>
<dbReference type="SUPFAM" id="SSF47413">
    <property type="entry name" value="lambda repressor-like DNA-binding domains"/>
    <property type="match status" value="1"/>
</dbReference>
<dbReference type="AlphaFoldDB" id="A0A502HR45"/>
<dbReference type="Gene3D" id="1.10.260.40">
    <property type="entry name" value="lambda repressor-like DNA-binding domains"/>
    <property type="match status" value="1"/>
</dbReference>
<protein>
    <submittedName>
        <fullName evidence="2">XRE family transcriptional regulator</fullName>
    </submittedName>
</protein>
<dbReference type="PROSITE" id="PS50943">
    <property type="entry name" value="HTH_CROC1"/>
    <property type="match status" value="1"/>
</dbReference>
<evidence type="ECO:0000313" key="3">
    <source>
        <dbReference type="Proteomes" id="UP000320914"/>
    </source>
</evidence>
<sequence>MKVPFAAILRALRSQKGLTQESIPEGSNRQYLRQLEHEKSSPTFNKLQDLSEAFGVSTVVLIGAATAVKEDLTVDGLIAKFTAQMKALEAEGILAAARAELSGELLTSPAGRVIDPALRASIQECKAQGQTQAQTCQNLGVNKMTVSRYWRDPD</sequence>
<organism evidence="2 3">
    <name type="scientific">Pseudomonas mandelii</name>
    <dbReference type="NCBI Taxonomy" id="75612"/>
    <lineage>
        <taxon>Bacteria</taxon>
        <taxon>Pseudomonadati</taxon>
        <taxon>Pseudomonadota</taxon>
        <taxon>Gammaproteobacteria</taxon>
        <taxon>Pseudomonadales</taxon>
        <taxon>Pseudomonadaceae</taxon>
        <taxon>Pseudomonas</taxon>
    </lineage>
</organism>
<proteinExistence type="predicted"/>
<feature type="domain" description="HTH cro/C1-type" evidence="1">
    <location>
        <begin position="9"/>
        <end position="61"/>
    </location>
</feature>
<dbReference type="InterPro" id="IPR001387">
    <property type="entry name" value="Cro/C1-type_HTH"/>
</dbReference>
<dbReference type="SMART" id="SM00530">
    <property type="entry name" value="HTH_XRE"/>
    <property type="match status" value="1"/>
</dbReference>
<dbReference type="Pfam" id="PF01381">
    <property type="entry name" value="HTH_3"/>
    <property type="match status" value="1"/>
</dbReference>
<gene>
    <name evidence="2" type="ORF">EAH74_28265</name>
</gene>
<evidence type="ECO:0000259" key="1">
    <source>
        <dbReference type="PROSITE" id="PS50943"/>
    </source>
</evidence>